<evidence type="ECO:0000313" key="11">
    <source>
        <dbReference type="Proteomes" id="UP000435304"/>
    </source>
</evidence>
<dbReference type="Proteomes" id="UP000435304">
    <property type="component" value="Unassembled WGS sequence"/>
</dbReference>
<evidence type="ECO:0000256" key="4">
    <source>
        <dbReference type="ARBA" id="ARBA00022692"/>
    </source>
</evidence>
<dbReference type="Gene3D" id="1.10.3720.10">
    <property type="entry name" value="MetI-like"/>
    <property type="match status" value="1"/>
</dbReference>
<proteinExistence type="inferred from homology"/>
<dbReference type="InterPro" id="IPR000515">
    <property type="entry name" value="MetI-like"/>
</dbReference>
<feature type="domain" description="ABC transmembrane type-1" evidence="9">
    <location>
        <begin position="96"/>
        <end position="314"/>
    </location>
</feature>
<dbReference type="Pfam" id="PF00528">
    <property type="entry name" value="BPD_transp_1"/>
    <property type="match status" value="1"/>
</dbReference>
<accession>A0A6A9UP06</accession>
<comment type="similarity">
    <text evidence="7">Belongs to the binding-protein-dependent transport system permease family.</text>
</comment>
<evidence type="ECO:0000313" key="10">
    <source>
        <dbReference type="EMBL" id="MVA74423.1"/>
    </source>
</evidence>
<evidence type="ECO:0000256" key="6">
    <source>
        <dbReference type="ARBA" id="ARBA00023136"/>
    </source>
</evidence>
<evidence type="ECO:0000256" key="8">
    <source>
        <dbReference type="SAM" id="MobiDB-lite"/>
    </source>
</evidence>
<evidence type="ECO:0000256" key="2">
    <source>
        <dbReference type="ARBA" id="ARBA00022448"/>
    </source>
</evidence>
<dbReference type="GO" id="GO:0055085">
    <property type="term" value="P:transmembrane transport"/>
    <property type="evidence" value="ECO:0007669"/>
    <property type="project" value="InterPro"/>
</dbReference>
<keyword evidence="3" id="KW-1003">Cell membrane</keyword>
<protein>
    <submittedName>
        <fullName evidence="10">ABC transporter permease subunit</fullName>
    </submittedName>
</protein>
<feature type="transmembrane region" description="Helical" evidence="7">
    <location>
        <begin position="196"/>
        <end position="216"/>
    </location>
</feature>
<sequence length="324" mass="34966">MTSTTTEPAAPAPEQPRSGAGRRPGSRRRQVRDLRFGLLMAVPALAIIVMLLGYPMGYAVYMSGFDWNDKLGTTHPFVGLGNYASLATDAQAHAALGRTLWFAAVTVIGGVGLAVLIAVLLNVDFRGRTLARVLLLVPWAVPPVVNGIMWKLIFDGSTGVVNAIGLGLGLFEDRVQFLADPELTMNVLIFAEMWKLLPFLCLLMLAGLQGIPANIYKAARIDGANAWQRFTRVTVPNLRGAILFALVVQTMWSLKVFDTIYVLTGGSGGPAEGTTTINFLAYLVTFSNLDRGYGAAVAISAMVLVLAFALLWVLLLRDRKEGSR</sequence>
<dbReference type="InterPro" id="IPR035906">
    <property type="entry name" value="MetI-like_sf"/>
</dbReference>
<dbReference type="EMBL" id="WPCU01000001">
    <property type="protein sequence ID" value="MVA74423.1"/>
    <property type="molecule type" value="Genomic_DNA"/>
</dbReference>
<evidence type="ECO:0000256" key="5">
    <source>
        <dbReference type="ARBA" id="ARBA00022989"/>
    </source>
</evidence>
<feature type="transmembrane region" description="Helical" evidence="7">
    <location>
        <begin position="100"/>
        <end position="121"/>
    </location>
</feature>
<evidence type="ECO:0000256" key="7">
    <source>
        <dbReference type="RuleBase" id="RU363032"/>
    </source>
</evidence>
<keyword evidence="2 7" id="KW-0813">Transport</keyword>
<comment type="caution">
    <text evidence="10">The sequence shown here is derived from an EMBL/GenBank/DDBJ whole genome shotgun (WGS) entry which is preliminary data.</text>
</comment>
<dbReference type="PANTHER" id="PTHR30193">
    <property type="entry name" value="ABC TRANSPORTER PERMEASE PROTEIN"/>
    <property type="match status" value="1"/>
</dbReference>
<keyword evidence="5 7" id="KW-1133">Transmembrane helix</keyword>
<evidence type="ECO:0000259" key="9">
    <source>
        <dbReference type="PROSITE" id="PS50928"/>
    </source>
</evidence>
<gene>
    <name evidence="10" type="ORF">GC722_00005</name>
</gene>
<dbReference type="GO" id="GO:0005886">
    <property type="term" value="C:plasma membrane"/>
    <property type="evidence" value="ECO:0007669"/>
    <property type="project" value="UniProtKB-SubCell"/>
</dbReference>
<reference evidence="10 11" key="1">
    <citation type="submission" date="2019-12" db="EMBL/GenBank/DDBJ databases">
        <title>Auraticoccus cholistani sp. nov., an actinomycete isolated from soil of Cholistan desert.</title>
        <authorList>
            <person name="Cheema M.T."/>
        </authorList>
    </citation>
    <scope>NUCLEOTIDE SEQUENCE [LARGE SCALE GENOMIC DNA]</scope>
    <source>
        <strain evidence="10 11">F435</strain>
    </source>
</reference>
<dbReference type="PANTHER" id="PTHR30193:SF41">
    <property type="entry name" value="DIACETYLCHITOBIOSE UPTAKE SYSTEM PERMEASE PROTEIN NGCF"/>
    <property type="match status" value="1"/>
</dbReference>
<evidence type="ECO:0000256" key="3">
    <source>
        <dbReference type="ARBA" id="ARBA00022475"/>
    </source>
</evidence>
<dbReference type="SUPFAM" id="SSF161098">
    <property type="entry name" value="MetI-like"/>
    <property type="match status" value="1"/>
</dbReference>
<feature type="transmembrane region" description="Helical" evidence="7">
    <location>
        <begin position="133"/>
        <end position="153"/>
    </location>
</feature>
<comment type="subcellular location">
    <subcellularLocation>
        <location evidence="1 7">Cell membrane</location>
        <topology evidence="1 7">Multi-pass membrane protein</topology>
    </subcellularLocation>
</comment>
<feature type="transmembrane region" description="Helical" evidence="7">
    <location>
        <begin position="237"/>
        <end position="254"/>
    </location>
</feature>
<dbReference type="InterPro" id="IPR051393">
    <property type="entry name" value="ABC_transporter_permease"/>
</dbReference>
<organism evidence="10 11">
    <name type="scientific">Auraticoccus cholistanensis</name>
    <dbReference type="NCBI Taxonomy" id="2656650"/>
    <lineage>
        <taxon>Bacteria</taxon>
        <taxon>Bacillati</taxon>
        <taxon>Actinomycetota</taxon>
        <taxon>Actinomycetes</taxon>
        <taxon>Propionibacteriales</taxon>
        <taxon>Propionibacteriaceae</taxon>
        <taxon>Auraticoccus</taxon>
    </lineage>
</organism>
<dbReference type="AlphaFoldDB" id="A0A6A9UP06"/>
<keyword evidence="11" id="KW-1185">Reference proteome</keyword>
<feature type="transmembrane region" description="Helical" evidence="7">
    <location>
        <begin position="36"/>
        <end position="61"/>
    </location>
</feature>
<evidence type="ECO:0000256" key="1">
    <source>
        <dbReference type="ARBA" id="ARBA00004651"/>
    </source>
</evidence>
<name>A0A6A9UP06_9ACTN</name>
<dbReference type="CDD" id="cd06261">
    <property type="entry name" value="TM_PBP2"/>
    <property type="match status" value="1"/>
</dbReference>
<keyword evidence="6 7" id="KW-0472">Membrane</keyword>
<keyword evidence="4 7" id="KW-0812">Transmembrane</keyword>
<dbReference type="PROSITE" id="PS50928">
    <property type="entry name" value="ABC_TM1"/>
    <property type="match status" value="1"/>
</dbReference>
<feature type="transmembrane region" description="Helical" evidence="7">
    <location>
        <begin position="293"/>
        <end position="316"/>
    </location>
</feature>
<feature type="region of interest" description="Disordered" evidence="8">
    <location>
        <begin position="1"/>
        <end position="28"/>
    </location>
</feature>